<dbReference type="Proteomes" id="UP000708208">
    <property type="component" value="Unassembled WGS sequence"/>
</dbReference>
<protein>
    <submittedName>
        <fullName evidence="1">Uncharacterized protein</fullName>
    </submittedName>
</protein>
<dbReference type="Pfam" id="PF02995">
    <property type="entry name" value="DUF229"/>
    <property type="match status" value="1"/>
</dbReference>
<dbReference type="OrthoDB" id="413313at2759"/>
<dbReference type="AlphaFoldDB" id="A0A8J2L8C9"/>
<organism evidence="1 2">
    <name type="scientific">Allacma fusca</name>
    <dbReference type="NCBI Taxonomy" id="39272"/>
    <lineage>
        <taxon>Eukaryota</taxon>
        <taxon>Metazoa</taxon>
        <taxon>Ecdysozoa</taxon>
        <taxon>Arthropoda</taxon>
        <taxon>Hexapoda</taxon>
        <taxon>Collembola</taxon>
        <taxon>Symphypleona</taxon>
        <taxon>Sminthuridae</taxon>
        <taxon>Allacma</taxon>
    </lineage>
</organism>
<proteinExistence type="predicted"/>
<dbReference type="EMBL" id="CAJVCH010398225">
    <property type="protein sequence ID" value="CAG7817593.1"/>
    <property type="molecule type" value="Genomic_DNA"/>
</dbReference>
<accession>A0A8J2L8C9</accession>
<feature type="non-terminal residue" evidence="1">
    <location>
        <position position="1"/>
    </location>
</feature>
<name>A0A8J2L8C9_9HEXA</name>
<gene>
    <name evidence="1" type="ORF">AFUS01_LOCUS28149</name>
</gene>
<reference evidence="1" key="1">
    <citation type="submission" date="2021-06" db="EMBL/GenBank/DDBJ databases">
        <authorList>
            <person name="Hodson N. C."/>
            <person name="Mongue J. A."/>
            <person name="Jaron S. K."/>
        </authorList>
    </citation>
    <scope>NUCLEOTIDE SEQUENCE</scope>
</reference>
<dbReference type="InterPro" id="IPR004245">
    <property type="entry name" value="DUF229"/>
</dbReference>
<evidence type="ECO:0000313" key="2">
    <source>
        <dbReference type="Proteomes" id="UP000708208"/>
    </source>
</evidence>
<dbReference type="PANTHER" id="PTHR10974">
    <property type="entry name" value="FI08016P-RELATED"/>
    <property type="match status" value="1"/>
</dbReference>
<keyword evidence="2" id="KW-1185">Reference proteome</keyword>
<sequence>YRQYHAFFQPHKNAITTNKIKRWKNFGKEAPPNIFVLGIDSMSSANFGRTMPKTKQVLKDLGAREMLGYTKVGYNTFPNMVPGMTEDRVCEATGGLLPTAIYVHCIRAGNCSKLQS</sequence>
<evidence type="ECO:0000313" key="1">
    <source>
        <dbReference type="EMBL" id="CAG7817593.1"/>
    </source>
</evidence>
<dbReference type="PANTHER" id="PTHR10974:SF1">
    <property type="entry name" value="FI08016P-RELATED"/>
    <property type="match status" value="1"/>
</dbReference>
<dbReference type="GO" id="GO:0005615">
    <property type="term" value="C:extracellular space"/>
    <property type="evidence" value="ECO:0007669"/>
    <property type="project" value="TreeGrafter"/>
</dbReference>
<comment type="caution">
    <text evidence="1">The sequence shown here is derived from an EMBL/GenBank/DDBJ whole genome shotgun (WGS) entry which is preliminary data.</text>
</comment>